<sequence length="155" mass="17439">MLRLASISRLFSRRLATVAEVVDETAQKQVCSSIASEVSDPHNRLFAVVYVNGRQWKVSQNDLIALTGSLPIAIGDKIKLEKVLMVGGSRFSVFGRPLLDSVRVEATVVEKTTKYPELEYIRNNHSHVRVINWLSEEVTVLRINEISAENLFKES</sequence>
<name>A0A7I4YHA2_HAECO</name>
<evidence type="ECO:0000313" key="3">
    <source>
        <dbReference type="Proteomes" id="UP000025227"/>
    </source>
</evidence>
<dbReference type="InterPro" id="IPR036164">
    <property type="entry name" value="bL21-like_sf"/>
</dbReference>
<dbReference type="OMA" id="QWKVTDE"/>
<proteinExistence type="inferred from homology"/>
<dbReference type="InterPro" id="IPR028909">
    <property type="entry name" value="bL21-like"/>
</dbReference>
<evidence type="ECO:0000256" key="1">
    <source>
        <dbReference type="ARBA" id="ARBA00008563"/>
    </source>
</evidence>
<dbReference type="GO" id="GO:0003735">
    <property type="term" value="F:structural constituent of ribosome"/>
    <property type="evidence" value="ECO:0007669"/>
    <property type="project" value="TreeGrafter"/>
</dbReference>
<keyword evidence="3" id="KW-1185">Reference proteome</keyword>
<accession>A0A7I4YHA2</accession>
<dbReference type="Pfam" id="PF00829">
    <property type="entry name" value="Ribosomal_L21p"/>
    <property type="match status" value="1"/>
</dbReference>
<comment type="similarity">
    <text evidence="1">Belongs to the bacterial ribosomal protein bL21 family.</text>
</comment>
<evidence type="ECO:0000256" key="2">
    <source>
        <dbReference type="ARBA" id="ARBA00044129"/>
    </source>
</evidence>
<dbReference type="AlphaFoldDB" id="A0A7I4YHA2"/>
<organism evidence="3 4">
    <name type="scientific">Haemonchus contortus</name>
    <name type="common">Barber pole worm</name>
    <dbReference type="NCBI Taxonomy" id="6289"/>
    <lineage>
        <taxon>Eukaryota</taxon>
        <taxon>Metazoa</taxon>
        <taxon>Ecdysozoa</taxon>
        <taxon>Nematoda</taxon>
        <taxon>Chromadorea</taxon>
        <taxon>Rhabditida</taxon>
        <taxon>Rhabditina</taxon>
        <taxon>Rhabditomorpha</taxon>
        <taxon>Strongyloidea</taxon>
        <taxon>Trichostrongylidae</taxon>
        <taxon>Haemonchus</taxon>
    </lineage>
</organism>
<protein>
    <recommendedName>
        <fullName evidence="2">Large ribosomal subunit protein bL21m</fullName>
    </recommendedName>
</protein>
<dbReference type="SUPFAM" id="SSF141091">
    <property type="entry name" value="L21p-like"/>
    <property type="match status" value="1"/>
</dbReference>
<dbReference type="PANTHER" id="PTHR21349:SF0">
    <property type="entry name" value="LARGE RIBOSOMAL SUBUNIT PROTEIN BL21M"/>
    <property type="match status" value="1"/>
</dbReference>
<evidence type="ECO:0000313" key="4">
    <source>
        <dbReference type="WBParaSite" id="HCON_00091980-00001"/>
    </source>
</evidence>
<dbReference type="GO" id="GO:0005762">
    <property type="term" value="C:mitochondrial large ribosomal subunit"/>
    <property type="evidence" value="ECO:0007669"/>
    <property type="project" value="TreeGrafter"/>
</dbReference>
<reference evidence="4" key="1">
    <citation type="submission" date="2020-12" db="UniProtKB">
        <authorList>
            <consortium name="WormBaseParasite"/>
        </authorList>
    </citation>
    <scope>IDENTIFICATION</scope>
    <source>
        <strain evidence="4">MHco3</strain>
    </source>
</reference>
<dbReference type="PANTHER" id="PTHR21349">
    <property type="entry name" value="50S RIBOSOMAL PROTEIN L21"/>
    <property type="match status" value="1"/>
</dbReference>
<dbReference type="WBParaSite" id="HCON_00091980-00001">
    <property type="protein sequence ID" value="HCON_00091980-00001"/>
    <property type="gene ID" value="HCON_00091980"/>
</dbReference>
<dbReference type="OrthoDB" id="5994at2759"/>
<dbReference type="Proteomes" id="UP000025227">
    <property type="component" value="Unplaced"/>
</dbReference>